<proteinExistence type="inferred from homology"/>
<evidence type="ECO:0000256" key="2">
    <source>
        <dbReference type="ARBA" id="ARBA00007118"/>
    </source>
</evidence>
<keyword evidence="3" id="KW-0285">Flavoprotein</keyword>
<dbReference type="PANTHER" id="PTHR43673">
    <property type="entry name" value="NAD(P)H NITROREDUCTASE YDGI-RELATED"/>
    <property type="match status" value="1"/>
</dbReference>
<protein>
    <submittedName>
        <fullName evidence="7">NAD(P)H-dependent oxidoreductase</fullName>
    </submittedName>
</protein>
<evidence type="ECO:0000259" key="6">
    <source>
        <dbReference type="Pfam" id="PF00881"/>
    </source>
</evidence>
<comment type="similarity">
    <text evidence="2">Belongs to the nitroreductase family.</text>
</comment>
<keyword evidence="8" id="KW-1185">Reference proteome</keyword>
<evidence type="ECO:0000256" key="3">
    <source>
        <dbReference type="ARBA" id="ARBA00022630"/>
    </source>
</evidence>
<evidence type="ECO:0000256" key="1">
    <source>
        <dbReference type="ARBA" id="ARBA00001917"/>
    </source>
</evidence>
<dbReference type="Gene3D" id="3.40.109.10">
    <property type="entry name" value="NADH Oxidase"/>
    <property type="match status" value="1"/>
</dbReference>
<evidence type="ECO:0000256" key="4">
    <source>
        <dbReference type="ARBA" id="ARBA00022643"/>
    </source>
</evidence>
<dbReference type="AlphaFoldDB" id="A0A2K8NTL4"/>
<evidence type="ECO:0000313" key="7">
    <source>
        <dbReference type="EMBL" id="ATZ17180.1"/>
    </source>
</evidence>
<dbReference type="RefSeq" id="WP_025734344.1">
    <property type="nucleotide sequence ID" value="NZ_CP024963.1"/>
</dbReference>
<dbReference type="EMBL" id="CP024963">
    <property type="protein sequence ID" value="ATZ17180.1"/>
    <property type="molecule type" value="Genomic_DNA"/>
</dbReference>
<sequence>MAKNTHVLDLIKTRRSTKRMIPTYTISDEDLRSITEAIRWTSMSYGVWAFRIIVVPRGNLRNELTPTFFNQPSFVNSSHVILFISNKEEYIKGEGMKYSYEQTIPDSAASVRQDMVNAVATNWEVNKVIPEEWASKQSYIGLGSAMIAAADLGIDSAPYEGFNRFEVDKVLAKHNLIDPQNERLSVAISFGKADLEDTMVHFFDKIRMDEDKFTTIAE</sequence>
<reference evidence="7 8" key="1">
    <citation type="submission" date="2017-11" db="EMBL/GenBank/DDBJ databases">
        <title>Genome sequence of Entomoplasma luminosum PIMN-1 (ATCC 49195).</title>
        <authorList>
            <person name="Lo W.-S."/>
            <person name="Gasparich G.E."/>
            <person name="Kuo C.-H."/>
        </authorList>
    </citation>
    <scope>NUCLEOTIDE SEQUENCE [LARGE SCALE GENOMIC DNA]</scope>
    <source>
        <strain evidence="7 8">PIMN-1</strain>
    </source>
</reference>
<dbReference type="InterPro" id="IPR029479">
    <property type="entry name" value="Nitroreductase"/>
</dbReference>
<dbReference type="SUPFAM" id="SSF55469">
    <property type="entry name" value="FMN-dependent nitroreductase-like"/>
    <property type="match status" value="1"/>
</dbReference>
<dbReference type="PANTHER" id="PTHR43673:SF2">
    <property type="entry name" value="NITROREDUCTASE"/>
    <property type="match status" value="1"/>
</dbReference>
<keyword evidence="5" id="KW-0560">Oxidoreductase</keyword>
<accession>A0A2K8NTL4</accession>
<dbReference type="Pfam" id="PF00881">
    <property type="entry name" value="Nitroreductase"/>
    <property type="match status" value="1"/>
</dbReference>
<dbReference type="OrthoDB" id="9809288at2"/>
<comment type="cofactor">
    <cofactor evidence="1">
        <name>FMN</name>
        <dbReference type="ChEBI" id="CHEBI:58210"/>
    </cofactor>
</comment>
<feature type="domain" description="Nitroreductase" evidence="6">
    <location>
        <begin position="11"/>
        <end position="192"/>
    </location>
</feature>
<keyword evidence="4" id="KW-0288">FMN</keyword>
<dbReference type="GO" id="GO:0016491">
    <property type="term" value="F:oxidoreductase activity"/>
    <property type="evidence" value="ECO:0007669"/>
    <property type="project" value="UniProtKB-KW"/>
</dbReference>
<name>A0A2K8NTL4_9MOLU</name>
<dbReference type="KEGG" id="elj:ELUMI_v1c04560"/>
<dbReference type="Proteomes" id="UP000232063">
    <property type="component" value="Chromosome"/>
</dbReference>
<evidence type="ECO:0000313" key="8">
    <source>
        <dbReference type="Proteomes" id="UP000232063"/>
    </source>
</evidence>
<organism evidence="7 8">
    <name type="scientific">Williamsoniiplasma luminosum</name>
    <dbReference type="NCBI Taxonomy" id="214888"/>
    <lineage>
        <taxon>Bacteria</taxon>
        <taxon>Bacillati</taxon>
        <taxon>Mycoplasmatota</taxon>
        <taxon>Mollicutes</taxon>
        <taxon>Entomoplasmatales</taxon>
        <taxon>Williamsoniiplasma</taxon>
    </lineage>
</organism>
<gene>
    <name evidence="7" type="ORF">ELUMI_v1c04560</name>
</gene>
<dbReference type="InterPro" id="IPR000415">
    <property type="entry name" value="Nitroreductase-like"/>
</dbReference>
<evidence type="ECO:0000256" key="5">
    <source>
        <dbReference type="ARBA" id="ARBA00023002"/>
    </source>
</evidence>